<keyword evidence="10 26" id="KW-0862">Zinc</keyword>
<comment type="catalytic activity">
    <reaction evidence="24">
        <text>ADP + H2O = AMP + phosphate + H(+)</text>
        <dbReference type="Rhea" id="RHEA:61436"/>
        <dbReference type="ChEBI" id="CHEBI:15377"/>
        <dbReference type="ChEBI" id="CHEBI:15378"/>
        <dbReference type="ChEBI" id="CHEBI:43474"/>
        <dbReference type="ChEBI" id="CHEBI:456215"/>
        <dbReference type="ChEBI" id="CHEBI:456216"/>
    </reaction>
    <physiologicalReaction direction="left-to-right" evidence="24">
        <dbReference type="Rhea" id="RHEA:61437"/>
    </physiologicalReaction>
</comment>
<evidence type="ECO:0000256" key="7">
    <source>
        <dbReference type="ARBA" id="ARBA00022622"/>
    </source>
</evidence>
<feature type="binding site" evidence="26">
    <location>
        <position position="158"/>
    </location>
    <ligand>
        <name>Mg(2+)</name>
        <dbReference type="ChEBI" id="CHEBI:18420"/>
    </ligand>
</feature>
<proteinExistence type="evidence at transcript level"/>
<feature type="binding site" evidence="26">
    <location>
        <position position="367"/>
    </location>
    <ligand>
        <name>Zn(2+)</name>
        <dbReference type="ChEBI" id="CHEBI:29105"/>
        <label>2</label>
    </ligand>
</feature>
<feature type="binding site" evidence="26">
    <location>
        <position position="366"/>
    </location>
    <ligand>
        <name>Zn(2+)</name>
        <dbReference type="ChEBI" id="CHEBI:29105"/>
        <label>2</label>
    </ligand>
</feature>
<dbReference type="Gene3D" id="3.40.720.10">
    <property type="entry name" value="Alkaline Phosphatase, subunit A"/>
    <property type="match status" value="1"/>
</dbReference>
<comment type="catalytic activity">
    <reaction evidence="15">
        <text>a phosphate monoester + H2O = an alcohol + phosphate</text>
        <dbReference type="Rhea" id="RHEA:15017"/>
        <dbReference type="ChEBI" id="CHEBI:15377"/>
        <dbReference type="ChEBI" id="CHEBI:30879"/>
        <dbReference type="ChEBI" id="CHEBI:43474"/>
        <dbReference type="ChEBI" id="CHEBI:67140"/>
        <dbReference type="EC" id="3.1.3.1"/>
    </reaction>
    <physiologicalReaction direction="left-to-right" evidence="15">
        <dbReference type="Rhea" id="RHEA:15018"/>
    </physiologicalReaction>
</comment>
<evidence type="ECO:0000256" key="23">
    <source>
        <dbReference type="ARBA" id="ARBA00049444"/>
    </source>
</evidence>
<keyword evidence="9" id="KW-0378">Hydrolase</keyword>
<feature type="binding site" evidence="26">
    <location>
        <position position="49"/>
    </location>
    <ligand>
        <name>Mg(2+)</name>
        <dbReference type="ChEBI" id="CHEBI:18420"/>
    </ligand>
</feature>
<feature type="active site" description="Phosphoserine intermediate" evidence="25">
    <location>
        <position position="99"/>
    </location>
</feature>
<gene>
    <name evidence="28" type="primary">AKP1</name>
</gene>
<keyword evidence="8 26" id="KW-0479">Metal-binding</keyword>
<dbReference type="AlphaFoldDB" id="A0A8K1XH17"/>
<evidence type="ECO:0000256" key="17">
    <source>
        <dbReference type="ARBA" id="ARBA00037828"/>
    </source>
</evidence>
<feature type="binding site" evidence="26">
    <location>
        <position position="445"/>
    </location>
    <ligand>
        <name>Zn(2+)</name>
        <dbReference type="ChEBI" id="CHEBI:29105"/>
        <label>2</label>
    </ligand>
</feature>
<feature type="binding site" evidence="26">
    <location>
        <position position="329"/>
    </location>
    <ligand>
        <name>Zn(2+)</name>
        <dbReference type="ChEBI" id="CHEBI:29105"/>
        <label>2</label>
    </ligand>
</feature>
<comment type="similarity">
    <text evidence="2 27">Belongs to the alkaline phosphatase family.</text>
</comment>
<comment type="subunit">
    <text evidence="3">Homodimer.</text>
</comment>
<evidence type="ECO:0000256" key="9">
    <source>
        <dbReference type="ARBA" id="ARBA00022801"/>
    </source>
</evidence>
<evidence type="ECO:0000256" key="25">
    <source>
        <dbReference type="PIRSR" id="PIRSR601952-1"/>
    </source>
</evidence>
<evidence type="ECO:0000256" key="8">
    <source>
        <dbReference type="ARBA" id="ARBA00022723"/>
    </source>
</evidence>
<comment type="cofactor">
    <cofactor evidence="26">
        <name>Zn(2+)</name>
        <dbReference type="ChEBI" id="CHEBI:29105"/>
    </cofactor>
    <text evidence="26">Binds 2 Zn(2+) ions.</text>
</comment>
<evidence type="ECO:0000256" key="14">
    <source>
        <dbReference type="ARBA" id="ARBA00023288"/>
    </source>
</evidence>
<evidence type="ECO:0000256" key="15">
    <source>
        <dbReference type="ARBA" id="ARBA00036105"/>
    </source>
</evidence>
<dbReference type="EMBL" id="MZ292753">
    <property type="protein sequence ID" value="UHN91760.1"/>
    <property type="molecule type" value="mRNA"/>
</dbReference>
<evidence type="ECO:0000256" key="3">
    <source>
        <dbReference type="ARBA" id="ARBA00011738"/>
    </source>
</evidence>
<keyword evidence="7" id="KW-0336">GPI-anchor</keyword>
<dbReference type="GO" id="GO:0031214">
    <property type="term" value="P:biomineral tissue development"/>
    <property type="evidence" value="ECO:0007669"/>
    <property type="project" value="UniProtKB-KW"/>
</dbReference>
<evidence type="ECO:0000256" key="2">
    <source>
        <dbReference type="ARBA" id="ARBA00005984"/>
    </source>
</evidence>
<dbReference type="GO" id="GO:0046872">
    <property type="term" value="F:metal ion binding"/>
    <property type="evidence" value="ECO:0007669"/>
    <property type="project" value="UniProtKB-KW"/>
</dbReference>
<comment type="catalytic activity">
    <reaction evidence="22">
        <text>phosphoethanolamine + H2O = ethanolamine + phosphate</text>
        <dbReference type="Rhea" id="RHEA:16089"/>
        <dbReference type="ChEBI" id="CHEBI:15377"/>
        <dbReference type="ChEBI" id="CHEBI:43474"/>
        <dbReference type="ChEBI" id="CHEBI:57603"/>
        <dbReference type="ChEBI" id="CHEBI:58190"/>
    </reaction>
    <physiologicalReaction direction="left-to-right" evidence="22">
        <dbReference type="Rhea" id="RHEA:16090"/>
    </physiologicalReaction>
</comment>
<evidence type="ECO:0000313" key="28">
    <source>
        <dbReference type="EMBL" id="UHN91760.1"/>
    </source>
</evidence>
<evidence type="ECO:0000256" key="18">
    <source>
        <dbReference type="ARBA" id="ARBA00040525"/>
    </source>
</evidence>
<name>A0A8K1XH17_9BILA</name>
<dbReference type="PRINTS" id="PR00113">
    <property type="entry name" value="ALKPHPHTASE"/>
</dbReference>
<dbReference type="Pfam" id="PF00245">
    <property type="entry name" value="Alk_phosphatase"/>
    <property type="match status" value="1"/>
</dbReference>
<comment type="cofactor">
    <cofactor evidence="26">
        <name>Mg(2+)</name>
        <dbReference type="ChEBI" id="CHEBI:18420"/>
    </cofactor>
    <text evidence="26">Binds 1 Mg(2+) ion.</text>
</comment>
<dbReference type="SMR" id="A0A8K1XH17"/>
<dbReference type="EC" id="3.1.3.1" evidence="4"/>
<dbReference type="PANTHER" id="PTHR11596">
    <property type="entry name" value="ALKALINE PHOSPHATASE"/>
    <property type="match status" value="1"/>
</dbReference>
<dbReference type="InterPro" id="IPR017850">
    <property type="entry name" value="Alkaline_phosphatase_core_sf"/>
</dbReference>
<dbReference type="GO" id="GO:0005886">
    <property type="term" value="C:plasma membrane"/>
    <property type="evidence" value="ECO:0007669"/>
    <property type="project" value="UniProtKB-SubCell"/>
</dbReference>
<keyword evidence="6" id="KW-0091">Biomineralization</keyword>
<reference evidence="28" key="1">
    <citation type="submission" date="2021-05" db="EMBL/GenBank/DDBJ databases">
        <authorList>
            <person name="Wang D."/>
            <person name="Handley S.A."/>
            <person name="Tahan S."/>
            <person name="Zhao G."/>
            <person name="Droit L."/>
            <person name="Gilbert M.H."/>
            <person name="Schiro F.R."/>
            <person name="Didier P.J."/>
            <person name="Si X."/>
            <person name="Paredes A."/>
            <person name="Virgin H.W."/>
            <person name="Bohm R.P."/>
            <person name="Mihindukulasuriya K.A."/>
        </authorList>
    </citation>
    <scope>NUCLEOTIDE SEQUENCE</scope>
</reference>
<feature type="binding site" evidence="26">
    <location>
        <position position="49"/>
    </location>
    <ligand>
        <name>Zn(2+)</name>
        <dbReference type="ChEBI" id="CHEBI:29105"/>
        <label>2</label>
    </ligand>
</feature>
<evidence type="ECO:0000256" key="19">
    <source>
        <dbReference type="ARBA" id="ARBA00042603"/>
    </source>
</evidence>
<evidence type="ECO:0000256" key="10">
    <source>
        <dbReference type="ARBA" id="ARBA00022833"/>
    </source>
</evidence>
<dbReference type="GO" id="GO:0098552">
    <property type="term" value="C:side of membrane"/>
    <property type="evidence" value="ECO:0007669"/>
    <property type="project" value="UniProtKB-KW"/>
</dbReference>
<feature type="binding site" evidence="26">
    <location>
        <position position="160"/>
    </location>
    <ligand>
        <name>Mg(2+)</name>
        <dbReference type="ChEBI" id="CHEBI:18420"/>
    </ligand>
</feature>
<evidence type="ECO:0000256" key="21">
    <source>
        <dbReference type="ARBA" id="ARBA00048778"/>
    </source>
</evidence>
<organism evidence="28">
    <name type="scientific">Brachionus rotundiformis</name>
    <dbReference type="NCBI Taxonomy" id="96890"/>
    <lineage>
        <taxon>Eukaryota</taxon>
        <taxon>Metazoa</taxon>
        <taxon>Spiralia</taxon>
        <taxon>Gnathifera</taxon>
        <taxon>Rotifera</taxon>
        <taxon>Eurotatoria</taxon>
        <taxon>Monogononta</taxon>
        <taxon>Pseudotrocha</taxon>
        <taxon>Ploima</taxon>
        <taxon>Brachionidae</taxon>
        <taxon>Brachionus</taxon>
    </lineage>
</organism>
<comment type="subcellular location">
    <subcellularLocation>
        <location evidence="1">Cell membrane</location>
        <topology evidence="1">Lipid-anchor</topology>
        <topology evidence="1">GPI-anchor</topology>
    </subcellularLocation>
    <subcellularLocation>
        <location evidence="17">Extracellular vesicle membrane</location>
        <topology evidence="17">Lipid-anchor</topology>
        <topology evidence="17">GPI-anchor</topology>
    </subcellularLocation>
</comment>
<dbReference type="SMART" id="SM00098">
    <property type="entry name" value="alkPPc"/>
    <property type="match status" value="1"/>
</dbReference>
<comment type="catalytic activity">
    <reaction evidence="23">
        <text>pyridoxal 5'-phosphate + H2O = pyridoxal + phosphate</text>
        <dbReference type="Rhea" id="RHEA:20533"/>
        <dbReference type="ChEBI" id="CHEBI:15377"/>
        <dbReference type="ChEBI" id="CHEBI:17310"/>
        <dbReference type="ChEBI" id="CHEBI:43474"/>
        <dbReference type="ChEBI" id="CHEBI:597326"/>
    </reaction>
    <physiologicalReaction direction="left-to-right" evidence="23">
        <dbReference type="Rhea" id="RHEA:20534"/>
    </physiologicalReaction>
</comment>
<sequence>MCYVNCNVDWSSDIGKEKWLKYSKDLIENTLNRKMNGNVAKNVIFFLGDGMGVSTVTAGRIWKGQLQNRPGEEEITHMEKLDHLALSKTYNIDAQTPDSAGTATAYETGVKTRIRAIGVDGNAVDCKTVQDSKLDSILDWAHFAGKSVGIVTTTRVTHASPSALYAHVHERDMEAYDGIKFTEQHFNDGCRDIASRLIDDNQFINVIFGGGAQKFLPKTIINPLTNATGDRIDGRNLIEEWQKNMENQKKKFKYLTTGQELNSLNSNDADYVLGLFNWDHMNYESDRVKNKIDEPSIIEMTQKAIQLLRKNPNGYLLFVEGGKIDLAHHGNNARRALDDFVVFDNAIGEAVNMVSLDNTLIVVSADHSHVFTIGGYAVRGNPIFGIVNTTESGKLSTFGATFTSLAYTNGPAGLETARKTNITNNETEQLEYHQEALVKLDYETHGGEEVAIYASGPMAYLFDGTVEQSHIAHVIAYSACIGPYNETNYDGCKKKRGIYIPENHSSRINISSFFYICLILYSVF</sequence>
<evidence type="ECO:0000256" key="27">
    <source>
        <dbReference type="RuleBase" id="RU003946"/>
    </source>
</evidence>
<dbReference type="SUPFAM" id="SSF53649">
    <property type="entry name" value="Alkaline phosphatase-like"/>
    <property type="match status" value="1"/>
</dbReference>
<evidence type="ECO:0000256" key="1">
    <source>
        <dbReference type="ARBA" id="ARBA00004609"/>
    </source>
</evidence>
<comment type="catalytic activity">
    <reaction evidence="16">
        <text>AMP + H2O = adenosine + phosphate</text>
        <dbReference type="Rhea" id="RHEA:29375"/>
        <dbReference type="ChEBI" id="CHEBI:15377"/>
        <dbReference type="ChEBI" id="CHEBI:16335"/>
        <dbReference type="ChEBI" id="CHEBI:43474"/>
        <dbReference type="ChEBI" id="CHEBI:456215"/>
    </reaction>
    <physiologicalReaction direction="left-to-right" evidence="16">
        <dbReference type="Rhea" id="RHEA:29376"/>
    </physiologicalReaction>
</comment>
<comment type="catalytic activity">
    <reaction evidence="21">
        <text>ATP + H2O = ADP + phosphate + H(+)</text>
        <dbReference type="Rhea" id="RHEA:13065"/>
        <dbReference type="ChEBI" id="CHEBI:15377"/>
        <dbReference type="ChEBI" id="CHEBI:15378"/>
        <dbReference type="ChEBI" id="CHEBI:30616"/>
        <dbReference type="ChEBI" id="CHEBI:43474"/>
        <dbReference type="ChEBI" id="CHEBI:456216"/>
    </reaction>
    <physiologicalReaction direction="left-to-right" evidence="21">
        <dbReference type="Rhea" id="RHEA:13066"/>
    </physiologicalReaction>
</comment>
<keyword evidence="11 26" id="KW-0460">Magnesium</keyword>
<keyword evidence="13" id="KW-0325">Glycoprotein</keyword>
<evidence type="ECO:0000256" key="13">
    <source>
        <dbReference type="ARBA" id="ARBA00023180"/>
    </source>
</evidence>
<evidence type="ECO:0000256" key="4">
    <source>
        <dbReference type="ARBA" id="ARBA00012647"/>
    </source>
</evidence>
<dbReference type="InterPro" id="IPR001952">
    <property type="entry name" value="Alkaline_phosphatase"/>
</dbReference>
<keyword evidence="5" id="KW-1003">Cell membrane</keyword>
<evidence type="ECO:0000256" key="6">
    <source>
        <dbReference type="ARBA" id="ARBA00022591"/>
    </source>
</evidence>
<evidence type="ECO:0000256" key="5">
    <source>
        <dbReference type="ARBA" id="ARBA00022475"/>
    </source>
</evidence>
<evidence type="ECO:0000256" key="22">
    <source>
        <dbReference type="ARBA" id="ARBA00048929"/>
    </source>
</evidence>
<dbReference type="GO" id="GO:0004035">
    <property type="term" value="F:alkaline phosphatase activity"/>
    <property type="evidence" value="ECO:0007669"/>
    <property type="project" value="UniProtKB-EC"/>
</dbReference>
<feature type="binding site" evidence="26">
    <location>
        <position position="325"/>
    </location>
    <ligand>
        <name>Zn(2+)</name>
        <dbReference type="ChEBI" id="CHEBI:29105"/>
        <label>2</label>
    </ligand>
</feature>
<keyword evidence="12" id="KW-0472">Membrane</keyword>
<dbReference type="PANTHER" id="PTHR11596:SF74">
    <property type="entry name" value="ALKALINE PHOSPHATASE, TISSUE-NONSPECIFIC ISOZYME"/>
    <property type="match status" value="1"/>
</dbReference>
<evidence type="ECO:0000256" key="26">
    <source>
        <dbReference type="PIRSR" id="PIRSR601952-2"/>
    </source>
</evidence>
<evidence type="ECO:0000256" key="16">
    <source>
        <dbReference type="ARBA" id="ARBA00036923"/>
    </source>
</evidence>
<evidence type="ECO:0000256" key="11">
    <source>
        <dbReference type="ARBA" id="ARBA00022842"/>
    </source>
</evidence>
<evidence type="ECO:0000256" key="24">
    <source>
        <dbReference type="ARBA" id="ARBA00049526"/>
    </source>
</evidence>
<keyword evidence="14" id="KW-0449">Lipoprotein</keyword>
<accession>A0A8K1XH17</accession>
<comment type="catalytic activity">
    <reaction evidence="20">
        <text>diphosphate + H2O = 2 phosphate + H(+)</text>
        <dbReference type="Rhea" id="RHEA:24576"/>
        <dbReference type="ChEBI" id="CHEBI:15377"/>
        <dbReference type="ChEBI" id="CHEBI:15378"/>
        <dbReference type="ChEBI" id="CHEBI:33019"/>
        <dbReference type="ChEBI" id="CHEBI:43474"/>
    </reaction>
    <physiologicalReaction direction="left-to-right" evidence="20">
        <dbReference type="Rhea" id="RHEA:24577"/>
    </physiologicalReaction>
</comment>
<dbReference type="FunFam" id="3.40.720.10:FF:000008">
    <property type="entry name" value="Alkaline phosphatase"/>
    <property type="match status" value="1"/>
</dbReference>
<dbReference type="CDD" id="cd16012">
    <property type="entry name" value="ALP"/>
    <property type="match status" value="1"/>
</dbReference>
<feature type="binding site" evidence="26">
    <location>
        <position position="320"/>
    </location>
    <ligand>
        <name>Mg(2+)</name>
        <dbReference type="ChEBI" id="CHEBI:18420"/>
    </ligand>
</feature>
<evidence type="ECO:0000256" key="12">
    <source>
        <dbReference type="ARBA" id="ARBA00023136"/>
    </source>
</evidence>
<protein>
    <recommendedName>
        <fullName evidence="18">Alkaline phosphatase, tissue-nonspecific isozyme</fullName>
        <ecNumber evidence="4">3.1.3.1</ecNumber>
    </recommendedName>
    <alternativeName>
        <fullName evidence="19">Phosphoamidase</fullName>
    </alternativeName>
</protein>
<evidence type="ECO:0000256" key="20">
    <source>
        <dbReference type="ARBA" id="ARBA00048097"/>
    </source>
</evidence>